<reference evidence="3 4" key="1">
    <citation type="submission" date="2019-11" db="EMBL/GenBank/DDBJ databases">
        <authorList>
            <person name="Holert J."/>
        </authorList>
    </citation>
    <scope>NUCLEOTIDE SEQUENCE [LARGE SCALE GENOMIC DNA]</scope>
    <source>
        <strain evidence="3">BC8_1</strain>
    </source>
</reference>
<dbReference type="GO" id="GO:0004467">
    <property type="term" value="F:long-chain fatty acid-CoA ligase activity"/>
    <property type="evidence" value="ECO:0007669"/>
    <property type="project" value="UniProtKB-EC"/>
</dbReference>
<feature type="domain" description="AMP-binding enzyme C-terminal" evidence="2">
    <location>
        <begin position="434"/>
        <end position="505"/>
    </location>
</feature>
<dbReference type="InterPro" id="IPR050237">
    <property type="entry name" value="ATP-dep_AMP-bd_enzyme"/>
</dbReference>
<dbReference type="InterPro" id="IPR025110">
    <property type="entry name" value="AMP-bd_C"/>
</dbReference>
<dbReference type="Gene3D" id="3.40.50.12780">
    <property type="entry name" value="N-terminal domain of ligase-like"/>
    <property type="match status" value="1"/>
</dbReference>
<dbReference type="InterPro" id="IPR000873">
    <property type="entry name" value="AMP-dep_synth/lig_dom"/>
</dbReference>
<dbReference type="Proteomes" id="UP000430146">
    <property type="component" value="Unassembled WGS sequence"/>
</dbReference>
<evidence type="ECO:0000313" key="4">
    <source>
        <dbReference type="Proteomes" id="UP000430146"/>
    </source>
</evidence>
<dbReference type="InterPro" id="IPR045851">
    <property type="entry name" value="AMP-bd_C_sf"/>
</dbReference>
<keyword evidence="3" id="KW-0436">Ligase</keyword>
<dbReference type="SUPFAM" id="SSF56801">
    <property type="entry name" value="Acetyl-CoA synthetase-like"/>
    <property type="match status" value="1"/>
</dbReference>
<dbReference type="PANTHER" id="PTHR43767">
    <property type="entry name" value="LONG-CHAIN-FATTY-ACID--COA LIGASE"/>
    <property type="match status" value="1"/>
</dbReference>
<evidence type="ECO:0000259" key="2">
    <source>
        <dbReference type="Pfam" id="PF13193"/>
    </source>
</evidence>
<evidence type="ECO:0000313" key="3">
    <source>
        <dbReference type="EMBL" id="CAA0105331.1"/>
    </source>
</evidence>
<dbReference type="PANTHER" id="PTHR43767:SF1">
    <property type="entry name" value="NONRIBOSOMAL PEPTIDE SYNTHASE PES1 (EUROFUNG)-RELATED"/>
    <property type="match status" value="1"/>
</dbReference>
<keyword evidence="4" id="KW-1185">Reference proteome</keyword>
<proteinExistence type="predicted"/>
<dbReference type="EC" id="6.2.1.3" evidence="3"/>
<accession>A0A5S9PMK5</accession>
<dbReference type="InterPro" id="IPR020845">
    <property type="entry name" value="AMP-binding_CS"/>
</dbReference>
<dbReference type="Pfam" id="PF13193">
    <property type="entry name" value="AMP-binding_C"/>
    <property type="match status" value="1"/>
</dbReference>
<organism evidence="3 4">
    <name type="scientific">Mycolicibacterium vanbaalenii</name>
    <name type="common">Mycobacterium vanbaalenii</name>
    <dbReference type="NCBI Taxonomy" id="110539"/>
    <lineage>
        <taxon>Bacteria</taxon>
        <taxon>Bacillati</taxon>
        <taxon>Actinomycetota</taxon>
        <taxon>Actinomycetes</taxon>
        <taxon>Mycobacteriales</taxon>
        <taxon>Mycobacteriaceae</taxon>
        <taxon>Mycolicibacterium</taxon>
    </lineage>
</organism>
<evidence type="ECO:0000259" key="1">
    <source>
        <dbReference type="Pfam" id="PF00501"/>
    </source>
</evidence>
<feature type="domain" description="AMP-dependent synthetase/ligase" evidence="1">
    <location>
        <begin position="20"/>
        <end position="384"/>
    </location>
</feature>
<protein>
    <submittedName>
        <fullName evidence="3">Long-chain-fatty-acid--CoA ligase</fullName>
        <ecNumber evidence="3">6.2.1.3</ecNumber>
    </submittedName>
</protein>
<dbReference type="AlphaFoldDB" id="A0A5S9PMK5"/>
<dbReference type="Pfam" id="PF00501">
    <property type="entry name" value="AMP-binding"/>
    <property type="match status" value="1"/>
</dbReference>
<name>A0A5S9PMK5_MYCVN</name>
<dbReference type="PROSITE" id="PS00455">
    <property type="entry name" value="AMP_BINDING"/>
    <property type="match status" value="1"/>
</dbReference>
<dbReference type="EMBL" id="CACSIP010000010">
    <property type="protein sequence ID" value="CAA0105331.1"/>
    <property type="molecule type" value="Genomic_DNA"/>
</dbReference>
<sequence>MWDKMAGTECGVVELLASCVEKHPDATFLDFAGEVHTYADVWERARDLAGALNALGVRKGQTVVSLQDTHIDAVASWIGANMLGAVWVGTNTALRGEFLRHVVTDTGAAVVIAEPDLVERLVAIDDRLSHVEIVLHRGTERFDGPSRIRIEQLDDYRNRTAPAPVAAEADDLMCLTYTGGTTGPSKGCMISHGYAMNIARCGLVQTQRQPDELNWSPLPMFHLNVLSMTLIGTMMLGGTAALAQRFSASGFWPEIERTGARVVNLIGGLPAIVAQGPDTPEMKRCYGQIRMVHAVPFPEPLQQVWRQRFGVKTPGAKGYGMTEVFPITLQAPEESAPAESAGKFNSDDLEVRIVDDQDNDVPVGDVGEVICRPRRNNVMFQGYWRRPEATVEATRNLWFHTGDLGRVDAAGHFYFADRKNDYMRRRGENISSQELENTYMGHPDIAQVAVHAVASEVTEDDVKVTAVLHPQSALAPTELFEWSKDRMPYFALPRYIEFRTELPVSPLGRIHKYLLREQGCTPATWDREQSAVSWERR</sequence>
<dbReference type="InterPro" id="IPR042099">
    <property type="entry name" value="ANL_N_sf"/>
</dbReference>
<gene>
    <name evidence="3" type="primary">fadD</name>
    <name evidence="3" type="ORF">AELLOGFF_03548</name>
</gene>
<dbReference type="Gene3D" id="3.30.300.30">
    <property type="match status" value="1"/>
</dbReference>